<dbReference type="EMBL" id="ADVL01000339">
    <property type="protein sequence ID" value="EFH11671.1"/>
    <property type="molecule type" value="Genomic_DNA"/>
</dbReference>
<gene>
    <name evidence="2" type="ORF">HMPREF0731_2110</name>
</gene>
<dbReference type="HOGENOM" id="CLU_1467156_0_0_5"/>
<name>D5RLZ9_9PROT</name>
<comment type="caution">
    <text evidence="2">The sequence shown here is derived from an EMBL/GenBank/DDBJ whole genome shotgun (WGS) entry which is preliminary data.</text>
</comment>
<proteinExistence type="predicted"/>
<feature type="region of interest" description="Disordered" evidence="1">
    <location>
        <begin position="1"/>
        <end position="28"/>
    </location>
</feature>
<dbReference type="AlphaFoldDB" id="D5RLZ9"/>
<dbReference type="OrthoDB" id="10010086at2"/>
<dbReference type="RefSeq" id="WP_007004527.1">
    <property type="nucleotide sequence ID" value="NZ_GG770779.1"/>
</dbReference>
<evidence type="ECO:0000313" key="3">
    <source>
        <dbReference type="Proteomes" id="UP000005324"/>
    </source>
</evidence>
<dbReference type="Proteomes" id="UP000005324">
    <property type="component" value="Unassembled WGS sequence"/>
</dbReference>
<evidence type="ECO:0000256" key="1">
    <source>
        <dbReference type="SAM" id="MobiDB-lite"/>
    </source>
</evidence>
<keyword evidence="3" id="KW-1185">Reference proteome</keyword>
<accession>D5RLZ9</accession>
<organism evidence="2 3">
    <name type="scientific">Pseudoroseomonas cervicalis ATCC 49957</name>
    <dbReference type="NCBI Taxonomy" id="525371"/>
    <lineage>
        <taxon>Bacteria</taxon>
        <taxon>Pseudomonadati</taxon>
        <taxon>Pseudomonadota</taxon>
        <taxon>Alphaproteobacteria</taxon>
        <taxon>Acetobacterales</taxon>
        <taxon>Roseomonadaceae</taxon>
        <taxon>Roseomonas</taxon>
    </lineage>
</organism>
<evidence type="ECO:0000313" key="2">
    <source>
        <dbReference type="EMBL" id="EFH11671.1"/>
    </source>
</evidence>
<sequence>MASLSIATRLDRAAAPPPPQEPSAAGPVAAQKDMFSWTVLPRHGQRPLQLPARLLLEANSEAGGCDIWSEIAVLETLRGDYVAVLRHRRERRGLPSFQHAEICPDAESIREVFEGHDPVATLPVEALVGPLPDHAVPEDLIALADREASFQRARWKELLRAVFGAPRGAPASHRPSGAATGAMP</sequence>
<reference evidence="2 3" key="1">
    <citation type="submission" date="2010-04" db="EMBL/GenBank/DDBJ databases">
        <authorList>
            <person name="Qin X."/>
            <person name="Bachman B."/>
            <person name="Battles P."/>
            <person name="Bell A."/>
            <person name="Bess C."/>
            <person name="Bickham C."/>
            <person name="Chaboub L."/>
            <person name="Chen D."/>
            <person name="Coyle M."/>
            <person name="Deiros D.R."/>
            <person name="Dinh H."/>
            <person name="Forbes L."/>
            <person name="Fowler G."/>
            <person name="Francisco L."/>
            <person name="Fu Q."/>
            <person name="Gubbala S."/>
            <person name="Hale W."/>
            <person name="Han Y."/>
            <person name="Hemphill L."/>
            <person name="Highlander S.K."/>
            <person name="Hirani K."/>
            <person name="Hogues M."/>
            <person name="Jackson L."/>
            <person name="Jakkamsetti A."/>
            <person name="Javaid M."/>
            <person name="Jiang H."/>
            <person name="Korchina V."/>
            <person name="Kovar C."/>
            <person name="Lara F."/>
            <person name="Lee S."/>
            <person name="Mata R."/>
            <person name="Mathew T."/>
            <person name="Moen C."/>
            <person name="Morales K."/>
            <person name="Munidasa M."/>
            <person name="Nazareth L."/>
            <person name="Ngo R."/>
            <person name="Nguyen L."/>
            <person name="Okwuonu G."/>
            <person name="Ongeri F."/>
            <person name="Patil S."/>
            <person name="Petrosino J."/>
            <person name="Pham C."/>
            <person name="Pham P."/>
            <person name="Pu L.-L."/>
            <person name="Puazo M."/>
            <person name="Raj R."/>
            <person name="Reid J."/>
            <person name="Rouhana J."/>
            <person name="Saada N."/>
            <person name="Shang Y."/>
            <person name="Simmons D."/>
            <person name="Thornton R."/>
            <person name="Warren J."/>
            <person name="Weissenberger G."/>
            <person name="Zhang J."/>
            <person name="Zhang L."/>
            <person name="Zhou C."/>
            <person name="Zhu D."/>
            <person name="Muzny D."/>
            <person name="Worley K."/>
            <person name="Gibbs R."/>
        </authorList>
    </citation>
    <scope>NUCLEOTIDE SEQUENCE [LARGE SCALE GENOMIC DNA]</scope>
    <source>
        <strain evidence="2 3">ATCC 49957</strain>
    </source>
</reference>
<protein>
    <submittedName>
        <fullName evidence="2">Uncharacterized protein</fullName>
    </submittedName>
</protein>